<dbReference type="Proteomes" id="UP000178109">
    <property type="component" value="Unassembled WGS sequence"/>
</dbReference>
<protein>
    <submittedName>
        <fullName evidence="1">Uncharacterized protein</fullName>
    </submittedName>
</protein>
<proteinExistence type="predicted"/>
<dbReference type="STRING" id="1798553.A3H70_05560"/>
<sequence length="66" mass="7426">MPPSGFNRKAVKGALAFVQGCYEDLLDDVRSGKFQTYEEAIQYELGLIEKALVKLHIDPEGNLIER</sequence>
<reference evidence="1 2" key="1">
    <citation type="journal article" date="2016" name="Nat. Commun.">
        <title>Thousands of microbial genomes shed light on interconnected biogeochemical processes in an aquifer system.</title>
        <authorList>
            <person name="Anantharaman K."/>
            <person name="Brown C.T."/>
            <person name="Hug L.A."/>
            <person name="Sharon I."/>
            <person name="Castelle C.J."/>
            <person name="Probst A.J."/>
            <person name="Thomas B.C."/>
            <person name="Singh A."/>
            <person name="Wilkins M.J."/>
            <person name="Karaoz U."/>
            <person name="Brodie E.L."/>
            <person name="Williams K.H."/>
            <person name="Hubbard S.S."/>
            <person name="Banfield J.F."/>
        </authorList>
    </citation>
    <scope>NUCLEOTIDE SEQUENCE [LARGE SCALE GENOMIC DNA]</scope>
</reference>
<dbReference type="AlphaFoldDB" id="A0A1G2BVD2"/>
<organism evidence="1 2">
    <name type="scientific">Candidatus Komeilibacteria bacterium RIFCSPLOWO2_02_FULL_48_11</name>
    <dbReference type="NCBI Taxonomy" id="1798553"/>
    <lineage>
        <taxon>Bacteria</taxon>
        <taxon>Candidatus Komeiliibacteriota</taxon>
    </lineage>
</organism>
<accession>A0A1G2BVD2</accession>
<gene>
    <name evidence="1" type="ORF">A3H70_05560</name>
</gene>
<evidence type="ECO:0000313" key="1">
    <source>
        <dbReference type="EMBL" id="OGY93008.1"/>
    </source>
</evidence>
<dbReference type="EMBL" id="MHKO01000007">
    <property type="protein sequence ID" value="OGY93008.1"/>
    <property type="molecule type" value="Genomic_DNA"/>
</dbReference>
<comment type="caution">
    <text evidence="1">The sequence shown here is derived from an EMBL/GenBank/DDBJ whole genome shotgun (WGS) entry which is preliminary data.</text>
</comment>
<evidence type="ECO:0000313" key="2">
    <source>
        <dbReference type="Proteomes" id="UP000178109"/>
    </source>
</evidence>
<name>A0A1G2BVD2_9BACT</name>